<dbReference type="SUPFAM" id="SSF48264">
    <property type="entry name" value="Cytochrome P450"/>
    <property type="match status" value="1"/>
</dbReference>
<dbReference type="GO" id="GO:0004497">
    <property type="term" value="F:monooxygenase activity"/>
    <property type="evidence" value="ECO:0007669"/>
    <property type="project" value="InterPro"/>
</dbReference>
<dbReference type="Pfam" id="PF00067">
    <property type="entry name" value="p450"/>
    <property type="match status" value="2"/>
</dbReference>
<keyword evidence="7" id="KW-0472">Membrane</keyword>
<evidence type="ECO:0000256" key="5">
    <source>
        <dbReference type="PIRSR" id="PIRSR602401-1"/>
    </source>
</evidence>
<dbReference type="PRINTS" id="PR00463">
    <property type="entry name" value="EP450I"/>
</dbReference>
<dbReference type="PANTHER" id="PTHR24305">
    <property type="entry name" value="CYTOCHROME P450"/>
    <property type="match status" value="1"/>
</dbReference>
<dbReference type="GO" id="GO:0020037">
    <property type="term" value="F:heme binding"/>
    <property type="evidence" value="ECO:0007669"/>
    <property type="project" value="InterPro"/>
</dbReference>
<feature type="region of interest" description="Disordered" evidence="6">
    <location>
        <begin position="624"/>
        <end position="646"/>
    </location>
</feature>
<evidence type="ECO:0000256" key="1">
    <source>
        <dbReference type="ARBA" id="ARBA00001971"/>
    </source>
</evidence>
<proteinExistence type="predicted"/>
<keyword evidence="7" id="KW-1133">Transmembrane helix</keyword>
<feature type="binding site" description="axial binding residue" evidence="5">
    <location>
        <position position="669"/>
    </location>
    <ligand>
        <name>heme</name>
        <dbReference type="ChEBI" id="CHEBI:30413"/>
    </ligand>
    <ligandPart>
        <name>Fe</name>
        <dbReference type="ChEBI" id="CHEBI:18248"/>
    </ligandPart>
</feature>
<evidence type="ECO:0000256" key="2">
    <source>
        <dbReference type="ARBA" id="ARBA00022617"/>
    </source>
</evidence>
<keyword evidence="3 5" id="KW-0479">Metal-binding</keyword>
<accession>A0A7C8MW81</accession>
<keyword evidence="4 5" id="KW-0408">Iron</keyword>
<dbReference type="EMBL" id="WUBL01000029">
    <property type="protein sequence ID" value="KAF2969947.1"/>
    <property type="molecule type" value="Genomic_DNA"/>
</dbReference>
<feature type="transmembrane region" description="Helical" evidence="7">
    <location>
        <begin position="131"/>
        <end position="148"/>
    </location>
</feature>
<evidence type="ECO:0000313" key="9">
    <source>
        <dbReference type="Proteomes" id="UP000481858"/>
    </source>
</evidence>
<evidence type="ECO:0000256" key="6">
    <source>
        <dbReference type="SAM" id="MobiDB-lite"/>
    </source>
</evidence>
<dbReference type="CDD" id="cd11070">
    <property type="entry name" value="CYP56-like"/>
    <property type="match status" value="1"/>
</dbReference>
<protein>
    <submittedName>
        <fullName evidence="8">Uncharacterized protein</fullName>
    </submittedName>
</protein>
<reference evidence="8 9" key="1">
    <citation type="submission" date="2019-12" db="EMBL/GenBank/DDBJ databases">
        <title>Draft genome sequence of the ascomycete Xylaria multiplex DSM 110363.</title>
        <authorList>
            <person name="Buettner E."/>
            <person name="Kellner H."/>
        </authorList>
    </citation>
    <scope>NUCLEOTIDE SEQUENCE [LARGE SCALE GENOMIC DNA]</scope>
    <source>
        <strain evidence="8 9">DSM 110363</strain>
    </source>
</reference>
<dbReference type="PRINTS" id="PR00385">
    <property type="entry name" value="P450"/>
</dbReference>
<dbReference type="AlphaFoldDB" id="A0A7C8MW81"/>
<dbReference type="InterPro" id="IPR002401">
    <property type="entry name" value="Cyt_P450_E_grp-I"/>
</dbReference>
<dbReference type="GO" id="GO:0016705">
    <property type="term" value="F:oxidoreductase activity, acting on paired donors, with incorporation or reduction of molecular oxygen"/>
    <property type="evidence" value="ECO:0007669"/>
    <property type="project" value="InterPro"/>
</dbReference>
<name>A0A7C8MW81_9PEZI</name>
<dbReference type="OrthoDB" id="1470350at2759"/>
<comment type="cofactor">
    <cofactor evidence="1 5">
        <name>heme</name>
        <dbReference type="ChEBI" id="CHEBI:30413"/>
    </cofactor>
</comment>
<sequence length="763" mass="85203">MAEPQPRTAGDVEEEVVKAKSAEDRKAAAALASMDSSGDGTEAAEVDAAAVSKAMKNLGTAPAAEKKEVKKVKVDTADVALLVSSLIIFLTLCSFSWHIFGSAADKFQRTVSDTYIEPNETQRQRSAAGKMLSSILLITGALVAWRVYKFITGLRYNIARAKSTGLPYYIVPINPVNNVVQALSFIWHPVWKLLVPKKYWEKIVDVCEHNWQYEKKFAPFAKMGENILIATPTSLMLHTANPGVIHEITSRREDFPKPLEYYGILAMFGRNVVTTEGALWRMHRKVTSPSFNEKNSALVFKAAIDQAQGMTDHWLRTQKDGSFKTVEHDTMSLALNIISYAGFGLRLIWPGQSLPADADPKLARYASLDPPEGHTLTFSESIGGLLHHLLPLLLTPKLIMNHAPFRVFKEAKEARDNYDLYMQEFLQQKIQEVRRGDKDIGMDLMGSLVATSYQDKQAGSKAGIQLDDSEIIGNAFIMFLAGHETTANVMHFTMLELANNPAAQRRLQQDVDAILGRDTDPATWNYEEKVGAMQASMLGAVMNETLRVMPPVVEVPKKTSATKEQTITIDGVRHTLPTNTYLGLCVTASHRNPRSWPARPSRITGAPDDLDDWVPERWFRPSLSEEEKQLPDVPETEDFGEYAGPDTSASMFRPVRGSYIPFSEGPRACLGRRLAIVEVITALAVIFQKYSIENAVDDWASNDEVARMDRAQKEALYAKAVRRSRDVIASCEARITLKLHNGRFVPLRLVRRGEERFVDWFDS</sequence>
<dbReference type="PANTHER" id="PTHR24305:SF223">
    <property type="entry name" value="CYTOCHROME P450-DIT2"/>
    <property type="match status" value="1"/>
</dbReference>
<keyword evidence="7" id="KW-0812">Transmembrane</keyword>
<dbReference type="InterPro" id="IPR001128">
    <property type="entry name" value="Cyt_P450"/>
</dbReference>
<evidence type="ECO:0000313" key="8">
    <source>
        <dbReference type="EMBL" id="KAF2969947.1"/>
    </source>
</evidence>
<evidence type="ECO:0000256" key="4">
    <source>
        <dbReference type="ARBA" id="ARBA00023004"/>
    </source>
</evidence>
<dbReference type="InParanoid" id="A0A7C8MW81"/>
<organism evidence="8 9">
    <name type="scientific">Xylaria multiplex</name>
    <dbReference type="NCBI Taxonomy" id="323545"/>
    <lineage>
        <taxon>Eukaryota</taxon>
        <taxon>Fungi</taxon>
        <taxon>Dikarya</taxon>
        <taxon>Ascomycota</taxon>
        <taxon>Pezizomycotina</taxon>
        <taxon>Sordariomycetes</taxon>
        <taxon>Xylariomycetidae</taxon>
        <taxon>Xylariales</taxon>
        <taxon>Xylariaceae</taxon>
        <taxon>Xylaria</taxon>
    </lineage>
</organism>
<comment type="caution">
    <text evidence="8">The sequence shown here is derived from an EMBL/GenBank/DDBJ whole genome shotgun (WGS) entry which is preliminary data.</text>
</comment>
<evidence type="ECO:0000256" key="7">
    <source>
        <dbReference type="SAM" id="Phobius"/>
    </source>
</evidence>
<feature type="transmembrane region" description="Helical" evidence="7">
    <location>
        <begin position="79"/>
        <end position="100"/>
    </location>
</feature>
<keyword evidence="9" id="KW-1185">Reference proteome</keyword>
<dbReference type="InterPro" id="IPR017972">
    <property type="entry name" value="Cyt_P450_CS"/>
</dbReference>
<dbReference type="GO" id="GO:0005506">
    <property type="term" value="F:iron ion binding"/>
    <property type="evidence" value="ECO:0007669"/>
    <property type="project" value="InterPro"/>
</dbReference>
<evidence type="ECO:0000256" key="3">
    <source>
        <dbReference type="ARBA" id="ARBA00022723"/>
    </source>
</evidence>
<dbReference type="InterPro" id="IPR036396">
    <property type="entry name" value="Cyt_P450_sf"/>
</dbReference>
<dbReference type="Gene3D" id="1.10.630.10">
    <property type="entry name" value="Cytochrome P450"/>
    <property type="match status" value="1"/>
</dbReference>
<dbReference type="PROSITE" id="PS00086">
    <property type="entry name" value="CYTOCHROME_P450"/>
    <property type="match status" value="1"/>
</dbReference>
<dbReference type="InterPro" id="IPR050121">
    <property type="entry name" value="Cytochrome_P450_monoxygenase"/>
</dbReference>
<keyword evidence="2 5" id="KW-0349">Heme</keyword>
<dbReference type="Proteomes" id="UP000481858">
    <property type="component" value="Unassembled WGS sequence"/>
</dbReference>
<gene>
    <name evidence="8" type="ORF">GQX73_g3594</name>
</gene>